<proteinExistence type="predicted"/>
<gene>
    <name evidence="3" type="ORF">D915_002098</name>
</gene>
<feature type="compositionally biased region" description="Basic and acidic residues" evidence="2">
    <location>
        <begin position="176"/>
        <end position="195"/>
    </location>
</feature>
<sequence>MASSFYSADDRMERDLFERIRRLELRMNRLDRQPRPASPADKANPAERKPKPQGSDLELEPWPNSFQGLRQVIVSLSSRFEEQVNQLEFRIARVERELNIGTGTNSLVGDTSLLQLGSDVRSVKNQLTNLDQDFSALSGRLEERYQRLSADIESNISQIRTEMEKKISGLASRGWQHAERTSTPKRKTEGTQSEMKEFEDRIRNISTHMILHLLSTHLFVESQVNALKGWVILSFCFTRFNSDSSVSTGHSKLDKRLQALTVELRQLETEVHEQRAKLEMNQLGFRKLCSEVAQDVTAQLEKSETRIPRPALSVPRGSRAYSAERQNGVHQGLLERMEEFRYKFKAEMSLLRVQNQSELQRITQSLSDMESKLNSWNRGNNEQTSELESVLAAEIKSRRSNEIQLTKRIRITEDRVESLSKSVKDTMFQADRIPTPVTVMLNTKDNFNQLRETLQKMIEFRVSELKDQFMLLHNEVIQLQVQPVKDALTTSDKNIQKSSQSMELRKLAESLYGIKLALLMRIRLLEKQVKKPGTRSHSNGITKAVPISFILRLSNLVSIRDPEQDGQWKKMAINAALSCYSAVFEITILLLFCHYST</sequence>
<feature type="coiled-coil region" evidence="1">
    <location>
        <begin position="250"/>
        <end position="277"/>
    </location>
</feature>
<evidence type="ECO:0000313" key="3">
    <source>
        <dbReference type="EMBL" id="THD27162.1"/>
    </source>
</evidence>
<feature type="region of interest" description="Disordered" evidence="2">
    <location>
        <begin position="28"/>
        <end position="62"/>
    </location>
</feature>
<feature type="region of interest" description="Disordered" evidence="2">
    <location>
        <begin position="173"/>
        <end position="195"/>
    </location>
</feature>
<dbReference type="EMBL" id="JXXN02000509">
    <property type="protein sequence ID" value="THD27162.1"/>
    <property type="molecule type" value="Genomic_DNA"/>
</dbReference>
<name>A0A4E0S239_FASHE</name>
<keyword evidence="1" id="KW-0175">Coiled coil</keyword>
<evidence type="ECO:0000313" key="4">
    <source>
        <dbReference type="Proteomes" id="UP000230066"/>
    </source>
</evidence>
<organism evidence="3 4">
    <name type="scientific">Fasciola hepatica</name>
    <name type="common">Liver fluke</name>
    <dbReference type="NCBI Taxonomy" id="6192"/>
    <lineage>
        <taxon>Eukaryota</taxon>
        <taxon>Metazoa</taxon>
        <taxon>Spiralia</taxon>
        <taxon>Lophotrochozoa</taxon>
        <taxon>Platyhelminthes</taxon>
        <taxon>Trematoda</taxon>
        <taxon>Digenea</taxon>
        <taxon>Plagiorchiida</taxon>
        <taxon>Echinostomata</taxon>
        <taxon>Echinostomatoidea</taxon>
        <taxon>Fasciolidae</taxon>
        <taxon>Fasciola</taxon>
    </lineage>
</organism>
<reference evidence="3" key="1">
    <citation type="submission" date="2019-03" db="EMBL/GenBank/DDBJ databases">
        <title>Improved annotation for the trematode Fasciola hepatica.</title>
        <authorList>
            <person name="Choi Y.-J."/>
            <person name="Martin J."/>
            <person name="Mitreva M."/>
        </authorList>
    </citation>
    <scope>NUCLEOTIDE SEQUENCE [LARGE SCALE GENOMIC DNA]</scope>
</reference>
<dbReference type="Proteomes" id="UP000230066">
    <property type="component" value="Unassembled WGS sequence"/>
</dbReference>
<protein>
    <submittedName>
        <fullName evidence="3">Uncharacterized protein</fullName>
    </submittedName>
</protein>
<evidence type="ECO:0000256" key="1">
    <source>
        <dbReference type="SAM" id="Coils"/>
    </source>
</evidence>
<accession>A0A4E0S239</accession>
<evidence type="ECO:0000256" key="2">
    <source>
        <dbReference type="SAM" id="MobiDB-lite"/>
    </source>
</evidence>
<keyword evidence="4" id="KW-1185">Reference proteome</keyword>
<comment type="caution">
    <text evidence="3">The sequence shown here is derived from an EMBL/GenBank/DDBJ whole genome shotgun (WGS) entry which is preliminary data.</text>
</comment>
<dbReference type="AlphaFoldDB" id="A0A4E0S239"/>